<accession>A0A3P3XR82</accession>
<evidence type="ECO:0000259" key="4">
    <source>
        <dbReference type="PROSITE" id="PS50893"/>
    </source>
</evidence>
<dbReference type="GO" id="GO:0016887">
    <property type="term" value="F:ATP hydrolysis activity"/>
    <property type="evidence" value="ECO:0007669"/>
    <property type="project" value="InterPro"/>
</dbReference>
<dbReference type="InterPro" id="IPR027417">
    <property type="entry name" value="P-loop_NTPase"/>
</dbReference>
<protein>
    <submittedName>
        <fullName evidence="5">Dipeptide transporter ATP-binding component of ABC superfamily</fullName>
    </submittedName>
</protein>
<dbReference type="GO" id="GO:0005524">
    <property type="term" value="F:ATP binding"/>
    <property type="evidence" value="ECO:0007669"/>
    <property type="project" value="UniProtKB-KW"/>
</dbReference>
<dbReference type="Pfam" id="PF08352">
    <property type="entry name" value="oligo_HPY"/>
    <property type="match status" value="1"/>
</dbReference>
<dbReference type="EMBL" id="FWDO01000004">
    <property type="protein sequence ID" value="SLM18353.1"/>
    <property type="molecule type" value="Genomic_DNA"/>
</dbReference>
<dbReference type="SMART" id="SM00382">
    <property type="entry name" value="AAA"/>
    <property type="match status" value="1"/>
</dbReference>
<gene>
    <name evidence="5" type="primary">dppF</name>
    <name evidence="5" type="ORF">SPIRO4BDMA_40925</name>
</gene>
<dbReference type="InterPro" id="IPR003439">
    <property type="entry name" value="ABC_transporter-like_ATP-bd"/>
</dbReference>
<evidence type="ECO:0000256" key="3">
    <source>
        <dbReference type="ARBA" id="ARBA00022840"/>
    </source>
</evidence>
<dbReference type="InterPro" id="IPR003593">
    <property type="entry name" value="AAA+_ATPase"/>
</dbReference>
<name>A0A3P3XR82_9SPIR</name>
<reference evidence="5" key="1">
    <citation type="submission" date="2017-02" db="EMBL/GenBank/DDBJ databases">
        <authorList>
            <person name="Regsiter A."/>
            <person name="William W."/>
        </authorList>
    </citation>
    <scope>NUCLEOTIDE SEQUENCE</scope>
    <source>
        <strain evidence="5">BdmA 4</strain>
    </source>
</reference>
<feature type="domain" description="ABC transporter" evidence="4">
    <location>
        <begin position="14"/>
        <end position="263"/>
    </location>
</feature>
<dbReference type="Gene3D" id="3.40.50.300">
    <property type="entry name" value="P-loop containing nucleotide triphosphate hydrolases"/>
    <property type="match status" value="1"/>
</dbReference>
<dbReference type="SUPFAM" id="SSF52540">
    <property type="entry name" value="P-loop containing nucleoside triphosphate hydrolases"/>
    <property type="match status" value="1"/>
</dbReference>
<keyword evidence="1" id="KW-0813">Transport</keyword>
<evidence type="ECO:0000313" key="5">
    <source>
        <dbReference type="EMBL" id="SLM18353.1"/>
    </source>
</evidence>
<dbReference type="Pfam" id="PF00005">
    <property type="entry name" value="ABC_tran"/>
    <property type="match status" value="1"/>
</dbReference>
<sequence length="331" mass="37459">MQASADREDSDILIQAEHLKKLFAMKKNLYSRPLYVKAVDDCSFSIRKNTVFGIVGESGSGKTTLGRVILRLIEATDGSVVFDDTDLMSLSNKELRLFRRRMQIISQDPYNSLHPRKVVKKLIGEGLQIHFQLSSQEVDERVKNILTLVGLREEHMYRYPHEFSGGQRQRIAIARALVLKPEFIVLDEPTSALDVSVQAIILKMLKELKRDFSLTYMLITHDLAVIDYMADDVAVMYLGQIVELGSKDDIFLRTAHPYASLLIDSVPPPTPSEHWSGKILNGEIPSPIHVPSGCRFHPRCPQVQEICRTKEPVLSELQPGHFAKCHFPLNS</sequence>
<dbReference type="FunFam" id="3.40.50.300:FF:000016">
    <property type="entry name" value="Oligopeptide ABC transporter ATP-binding component"/>
    <property type="match status" value="1"/>
</dbReference>
<dbReference type="PANTHER" id="PTHR43776">
    <property type="entry name" value="TRANSPORT ATP-BINDING PROTEIN"/>
    <property type="match status" value="1"/>
</dbReference>
<dbReference type="PROSITE" id="PS00211">
    <property type="entry name" value="ABC_TRANSPORTER_1"/>
    <property type="match status" value="1"/>
</dbReference>
<dbReference type="CDD" id="cd03257">
    <property type="entry name" value="ABC_NikE_OppD_transporters"/>
    <property type="match status" value="1"/>
</dbReference>
<proteinExistence type="predicted"/>
<dbReference type="InterPro" id="IPR017871">
    <property type="entry name" value="ABC_transporter-like_CS"/>
</dbReference>
<evidence type="ECO:0000256" key="2">
    <source>
        <dbReference type="ARBA" id="ARBA00022741"/>
    </source>
</evidence>
<dbReference type="InterPro" id="IPR013563">
    <property type="entry name" value="Oligopep_ABC_C"/>
</dbReference>
<dbReference type="NCBIfam" id="TIGR01727">
    <property type="entry name" value="oligo_HPY"/>
    <property type="match status" value="1"/>
</dbReference>
<organism evidence="5">
    <name type="scientific">uncultured spirochete</name>
    <dbReference type="NCBI Taxonomy" id="156406"/>
    <lineage>
        <taxon>Bacteria</taxon>
        <taxon>Pseudomonadati</taxon>
        <taxon>Spirochaetota</taxon>
        <taxon>Spirochaetia</taxon>
        <taxon>Spirochaetales</taxon>
        <taxon>environmental samples</taxon>
    </lineage>
</organism>
<dbReference type="GO" id="GO:0055085">
    <property type="term" value="P:transmembrane transport"/>
    <property type="evidence" value="ECO:0007669"/>
    <property type="project" value="UniProtKB-ARBA"/>
</dbReference>
<dbReference type="PROSITE" id="PS50893">
    <property type="entry name" value="ABC_TRANSPORTER_2"/>
    <property type="match status" value="1"/>
</dbReference>
<dbReference type="AlphaFoldDB" id="A0A3P3XR82"/>
<keyword evidence="2" id="KW-0547">Nucleotide-binding</keyword>
<evidence type="ECO:0000256" key="1">
    <source>
        <dbReference type="ARBA" id="ARBA00022448"/>
    </source>
</evidence>
<dbReference type="InterPro" id="IPR050319">
    <property type="entry name" value="ABC_transp_ATP-bind"/>
</dbReference>
<dbReference type="GO" id="GO:0015833">
    <property type="term" value="P:peptide transport"/>
    <property type="evidence" value="ECO:0007669"/>
    <property type="project" value="InterPro"/>
</dbReference>
<keyword evidence="3 5" id="KW-0067">ATP-binding</keyword>